<reference evidence="2 3" key="1">
    <citation type="journal article" date="2024" name="Commun. Biol.">
        <title>Comparative genomic analysis of thermophilic fungi reveals convergent evolutionary adaptations and gene losses.</title>
        <authorList>
            <person name="Steindorff A.S."/>
            <person name="Aguilar-Pontes M.V."/>
            <person name="Robinson A.J."/>
            <person name="Andreopoulos B."/>
            <person name="LaButti K."/>
            <person name="Kuo A."/>
            <person name="Mondo S."/>
            <person name="Riley R."/>
            <person name="Otillar R."/>
            <person name="Haridas S."/>
            <person name="Lipzen A."/>
            <person name="Grimwood J."/>
            <person name="Schmutz J."/>
            <person name="Clum A."/>
            <person name="Reid I.D."/>
            <person name="Moisan M.C."/>
            <person name="Butler G."/>
            <person name="Nguyen T.T.M."/>
            <person name="Dewar K."/>
            <person name="Conant G."/>
            <person name="Drula E."/>
            <person name="Henrissat B."/>
            <person name="Hansel C."/>
            <person name="Singer S."/>
            <person name="Hutchinson M.I."/>
            <person name="de Vries R.P."/>
            <person name="Natvig D.O."/>
            <person name="Powell A.J."/>
            <person name="Tsang A."/>
            <person name="Grigoriev I.V."/>
        </authorList>
    </citation>
    <scope>NUCLEOTIDE SEQUENCE [LARGE SCALE GENOMIC DNA]</scope>
    <source>
        <strain evidence="2 3">ATCC 24622</strain>
    </source>
</reference>
<name>A0ABR3XRL6_9PEZI</name>
<feature type="region of interest" description="Disordered" evidence="1">
    <location>
        <begin position="343"/>
        <end position="425"/>
    </location>
</feature>
<feature type="compositionally biased region" description="Basic and acidic residues" evidence="1">
    <location>
        <begin position="416"/>
        <end position="425"/>
    </location>
</feature>
<feature type="compositionally biased region" description="Basic and acidic residues" evidence="1">
    <location>
        <begin position="25"/>
        <end position="39"/>
    </location>
</feature>
<feature type="compositionally biased region" description="Basic and acidic residues" evidence="1">
    <location>
        <begin position="374"/>
        <end position="392"/>
    </location>
</feature>
<keyword evidence="3" id="KW-1185">Reference proteome</keyword>
<dbReference type="EMBL" id="JAZHXJ010000051">
    <property type="protein sequence ID" value="KAL1878598.1"/>
    <property type="molecule type" value="Genomic_DNA"/>
</dbReference>
<proteinExistence type="predicted"/>
<protein>
    <submittedName>
        <fullName evidence="2">Uncharacterized protein</fullName>
    </submittedName>
</protein>
<accession>A0ABR3XRL6</accession>
<feature type="compositionally biased region" description="Basic and acidic residues" evidence="1">
    <location>
        <begin position="446"/>
        <end position="462"/>
    </location>
</feature>
<feature type="region of interest" description="Disordered" evidence="1">
    <location>
        <begin position="193"/>
        <end position="241"/>
    </location>
</feature>
<evidence type="ECO:0000313" key="2">
    <source>
        <dbReference type="EMBL" id="KAL1878598.1"/>
    </source>
</evidence>
<dbReference type="Proteomes" id="UP001586593">
    <property type="component" value="Unassembled WGS sequence"/>
</dbReference>
<sequence>MPNEIIADLARQVLEYSMNRYLNSNRKDKGEGRKEDDGKQTSPTANGSPRDGQSSKERNHRDHGGDTSPERKRDSREPDSDQSRKNQTQQRRRSESRGQRRSSGSSHRSRGDRKDESPGMDPASRGAFGGEQASELVGHLLRGAAVLAARQFVRAREKKKKTRRQEKAATAPWRKAAAGVGIAAAGGGLAMADGRGTGGGSGRTVDGGRHHEYHRSYQPRGREKPQGGRPAAEVPKSKEEQDRAELVLALDGLLVELGTTAARIQELAGRSPRCGRAERRGSNYASVVANAHGVGSGEPRICEVHRQLVASADGLQASIANLQTGVNNIRNLHSETLAAAPRARARGTYVQDTVEGRDARRKRTRGEMSGSKWQTRDRRRDYFSREPRKSYPLERGPLGGPERERDIRRERRRREREREERAWERQRELNRIRERERHWHHHHRRYERDDTMERRPRRDERRRPRRWRIF</sequence>
<organism evidence="2 3">
    <name type="scientific">Phialemonium thermophilum</name>
    <dbReference type="NCBI Taxonomy" id="223376"/>
    <lineage>
        <taxon>Eukaryota</taxon>
        <taxon>Fungi</taxon>
        <taxon>Dikarya</taxon>
        <taxon>Ascomycota</taxon>
        <taxon>Pezizomycotina</taxon>
        <taxon>Sordariomycetes</taxon>
        <taxon>Sordariomycetidae</taxon>
        <taxon>Cephalothecales</taxon>
        <taxon>Cephalothecaceae</taxon>
        <taxon>Phialemonium</taxon>
    </lineage>
</organism>
<comment type="caution">
    <text evidence="2">The sequence shown here is derived from an EMBL/GenBank/DDBJ whole genome shotgun (WGS) entry which is preliminary data.</text>
</comment>
<evidence type="ECO:0000256" key="1">
    <source>
        <dbReference type="SAM" id="MobiDB-lite"/>
    </source>
</evidence>
<feature type="region of interest" description="Disordered" evidence="1">
    <location>
        <begin position="20"/>
        <end position="131"/>
    </location>
</feature>
<feature type="compositionally biased region" description="Gly residues" evidence="1">
    <location>
        <begin position="193"/>
        <end position="202"/>
    </location>
</feature>
<gene>
    <name evidence="2" type="ORF">VTK73DRAFT_7776</name>
</gene>
<evidence type="ECO:0000313" key="3">
    <source>
        <dbReference type="Proteomes" id="UP001586593"/>
    </source>
</evidence>
<feature type="compositionally biased region" description="Basic and acidic residues" evidence="1">
    <location>
        <begin position="53"/>
        <end position="84"/>
    </location>
</feature>
<feature type="region of interest" description="Disordered" evidence="1">
    <location>
        <begin position="439"/>
        <end position="470"/>
    </location>
</feature>